<accession>A0A1X1TPB2</accession>
<dbReference type="PROSITE" id="PS50977">
    <property type="entry name" value="HTH_TETR_2"/>
    <property type="match status" value="1"/>
</dbReference>
<dbReference type="PRINTS" id="PR00455">
    <property type="entry name" value="HTHTETR"/>
</dbReference>
<keyword evidence="1" id="KW-0805">Transcription regulation</keyword>
<dbReference type="RefSeq" id="WP_085231313.1">
    <property type="nucleotide sequence ID" value="NZ_AP022613.1"/>
</dbReference>
<dbReference type="AlphaFoldDB" id="A0A1X1TPB2"/>
<evidence type="ECO:0000313" key="4">
    <source>
        <dbReference type="EMBL" id="BBZ40412.1"/>
    </source>
</evidence>
<proteinExistence type="predicted"/>
<keyword evidence="5" id="KW-1185">Reference proteome</keyword>
<protein>
    <submittedName>
        <fullName evidence="4">TetR family transcriptional regulator</fullName>
    </submittedName>
</protein>
<dbReference type="SUPFAM" id="SSF46689">
    <property type="entry name" value="Homeodomain-like"/>
    <property type="match status" value="1"/>
</dbReference>
<dbReference type="InterPro" id="IPR036271">
    <property type="entry name" value="Tet_transcr_reg_TetR-rel_C_sf"/>
</dbReference>
<dbReference type="EMBL" id="AP022613">
    <property type="protein sequence ID" value="BBZ40412.1"/>
    <property type="molecule type" value="Genomic_DNA"/>
</dbReference>
<dbReference type="SUPFAM" id="SSF48498">
    <property type="entry name" value="Tetracyclin repressor-like, C-terminal domain"/>
    <property type="match status" value="1"/>
</dbReference>
<dbReference type="Proteomes" id="UP000467385">
    <property type="component" value="Chromosome"/>
</dbReference>
<keyword evidence="3" id="KW-0804">Transcription</keyword>
<organism evidence="4 5">
    <name type="scientific">Mycobacterium conspicuum</name>
    <dbReference type="NCBI Taxonomy" id="44010"/>
    <lineage>
        <taxon>Bacteria</taxon>
        <taxon>Bacillati</taxon>
        <taxon>Actinomycetota</taxon>
        <taxon>Actinomycetes</taxon>
        <taxon>Mycobacteriales</taxon>
        <taxon>Mycobacteriaceae</taxon>
        <taxon>Mycobacterium</taxon>
    </lineage>
</organism>
<dbReference type="GO" id="GO:0003677">
    <property type="term" value="F:DNA binding"/>
    <property type="evidence" value="ECO:0007669"/>
    <property type="project" value="UniProtKB-UniRule"/>
</dbReference>
<dbReference type="OrthoDB" id="4214267at2"/>
<reference evidence="4 5" key="1">
    <citation type="journal article" date="2019" name="Emerg. Microbes Infect.">
        <title>Comprehensive subspecies identification of 175 nontuberculous mycobacteria species based on 7547 genomic profiles.</title>
        <authorList>
            <person name="Matsumoto Y."/>
            <person name="Kinjo T."/>
            <person name="Motooka D."/>
            <person name="Nabeya D."/>
            <person name="Jung N."/>
            <person name="Uechi K."/>
            <person name="Horii T."/>
            <person name="Iida T."/>
            <person name="Fujita J."/>
            <person name="Nakamura S."/>
        </authorList>
    </citation>
    <scope>NUCLEOTIDE SEQUENCE [LARGE SCALE GENOMIC DNA]</scope>
    <source>
        <strain evidence="4 5">JCM 14738</strain>
    </source>
</reference>
<dbReference type="InterPro" id="IPR009057">
    <property type="entry name" value="Homeodomain-like_sf"/>
</dbReference>
<evidence type="ECO:0000256" key="1">
    <source>
        <dbReference type="ARBA" id="ARBA00023015"/>
    </source>
</evidence>
<keyword evidence="2" id="KW-0238">DNA-binding</keyword>
<dbReference type="STRING" id="44010.AWC00_03695"/>
<evidence type="ECO:0000313" key="5">
    <source>
        <dbReference type="Proteomes" id="UP000467385"/>
    </source>
</evidence>
<evidence type="ECO:0000256" key="3">
    <source>
        <dbReference type="ARBA" id="ARBA00023163"/>
    </source>
</evidence>
<sequence>MTTVPTARRGRAATNPVPDRPAERLLDTATKLFAYQGIRAVGIDLILREANVAKSSLYSSFGSKEALIVAYLKRLDQADRNRWNERTAELTDPVAKLLAFFDLAAAAARARDYRGCLYANAATEFPGAELAPVRAHRDWVRSTMTDLLRAAQTAQPSMLAGQIQILYDGGLVGSKIERSTKPVTAARTLAERLIDAQRQT</sequence>
<dbReference type="InterPro" id="IPR001647">
    <property type="entry name" value="HTH_TetR"/>
</dbReference>
<dbReference type="PANTHER" id="PTHR47506:SF6">
    <property type="entry name" value="HTH-TYPE TRANSCRIPTIONAL REPRESSOR NEMR"/>
    <property type="match status" value="1"/>
</dbReference>
<dbReference type="Pfam" id="PF00440">
    <property type="entry name" value="TetR_N"/>
    <property type="match status" value="1"/>
</dbReference>
<dbReference type="PANTHER" id="PTHR47506">
    <property type="entry name" value="TRANSCRIPTIONAL REGULATORY PROTEIN"/>
    <property type="match status" value="1"/>
</dbReference>
<name>A0A1X1TPB2_9MYCO</name>
<dbReference type="Gene3D" id="1.10.357.10">
    <property type="entry name" value="Tetracycline Repressor, domain 2"/>
    <property type="match status" value="1"/>
</dbReference>
<evidence type="ECO:0000256" key="2">
    <source>
        <dbReference type="ARBA" id="ARBA00023125"/>
    </source>
</evidence>
<gene>
    <name evidence="4" type="ORF">MCNS_34750</name>
</gene>